<feature type="domain" description="Spermatogenesis-associated protein 20-like TRX" evidence="1">
    <location>
        <begin position="7"/>
        <end position="166"/>
    </location>
</feature>
<dbReference type="InterPro" id="IPR036249">
    <property type="entry name" value="Thioredoxin-like_sf"/>
</dbReference>
<evidence type="ECO:0000313" key="2">
    <source>
        <dbReference type="EMBL" id="MDV6226049.1"/>
    </source>
</evidence>
<dbReference type="InterPro" id="IPR004879">
    <property type="entry name" value="Ssp411-like_TRX"/>
</dbReference>
<proteinExistence type="predicted"/>
<dbReference type="RefSeq" id="WP_317560843.1">
    <property type="nucleotide sequence ID" value="NZ_JAWLIP010000002.1"/>
</dbReference>
<dbReference type="EMBL" id="JAWLIP010000002">
    <property type="protein sequence ID" value="MDV6226049.1"/>
    <property type="molecule type" value="Genomic_DNA"/>
</dbReference>
<dbReference type="InterPro" id="IPR024705">
    <property type="entry name" value="Ssp411"/>
</dbReference>
<dbReference type="PANTHER" id="PTHR42899">
    <property type="entry name" value="SPERMATOGENESIS-ASSOCIATED PROTEIN 20"/>
    <property type="match status" value="1"/>
</dbReference>
<dbReference type="PIRSF" id="PIRSF006402">
    <property type="entry name" value="UCP006402_thioredoxin"/>
    <property type="match status" value="1"/>
</dbReference>
<dbReference type="InterPro" id="IPR012341">
    <property type="entry name" value="6hp_glycosidase-like_sf"/>
</dbReference>
<dbReference type="InterPro" id="IPR008928">
    <property type="entry name" value="6-hairpin_glycosidase_sf"/>
</dbReference>
<gene>
    <name evidence="2" type="ORF">R2G56_07090</name>
</gene>
<sequence length="670" mass="73813">MALPAKNLLSNETSPYLLQHKDNPVHWRPWSAAALQEARETDRPILLSVGYAACHWCHVMAHESFENPKVAEAMNRHFVNIKVDREERPEIDQIYMAALSATGEQGGWPLTMFLDPDGNPFWGGTYFPPEQRYGRAGFLQVLEAVKAAWQNKRADLLKSATALKSHVESRLSPDSGHSASPAALLGDLAPKILRMIDMELGGLRGAPKFPNVPFMRVLWLQALQSGDASSKAAVLFSLKSMLSGGIYDHVGGGLARYATDDQWIVPHFEKMLYDNAQLLRMLCWAYGKTQDELFRYRIEETVGWLLLEMRDVNGAFISSLDADTEGVEGQTYLWTEEELSSVLGADANRFLEVFSLAQPEGWEGAPILHRRSTPESQGGETETALRDMLDRLLEARNTRPQPGRDDKILVDWNGLTITALAEAGRTLGRRDWIEAAQTAFRFVCESMNHGRLPHSIRAGNRVFPGLTSDYSCMISAAAALYQATGDATVLAQADAWRTVLDEWHADADATGYFLTASDAGDVPMRIRGDVDEAIPSATSQCIEALLALSVLHNGALGAHLAHVVEKALGRAASQTYGQAGTVYAAALAEEPMKLVMVEPDAEQVFVPVANRHLDPRRFDIVLAGEKEVMELPGGVTVDPKRKAAYLCIGQTCLPPFDTANALEEALRRRH</sequence>
<dbReference type="PANTHER" id="PTHR42899:SF1">
    <property type="entry name" value="SPERMATOGENESIS-ASSOCIATED PROTEIN 20"/>
    <property type="match status" value="1"/>
</dbReference>
<keyword evidence="3" id="KW-1185">Reference proteome</keyword>
<accession>A0ABU4AIG9</accession>
<dbReference type="SUPFAM" id="SSF48208">
    <property type="entry name" value="Six-hairpin glycosidases"/>
    <property type="match status" value="1"/>
</dbReference>
<dbReference type="Gene3D" id="3.40.30.10">
    <property type="entry name" value="Glutaredoxin"/>
    <property type="match status" value="1"/>
</dbReference>
<evidence type="ECO:0000259" key="1">
    <source>
        <dbReference type="Pfam" id="PF03190"/>
    </source>
</evidence>
<evidence type="ECO:0000313" key="3">
    <source>
        <dbReference type="Proteomes" id="UP001185659"/>
    </source>
</evidence>
<reference evidence="2 3" key="1">
    <citation type="submission" date="2023-10" db="EMBL/GenBank/DDBJ databases">
        <authorList>
            <person name="Venkata Ramana C."/>
            <person name="Sasikala C."/>
            <person name="Dhurka M."/>
        </authorList>
    </citation>
    <scope>NUCLEOTIDE SEQUENCE [LARGE SCALE GENOMIC DNA]</scope>
    <source>
        <strain evidence="2 3">KCTC 32151</strain>
    </source>
</reference>
<name>A0ABU4AIG9_9HYPH</name>
<dbReference type="Gene3D" id="1.50.10.10">
    <property type="match status" value="1"/>
</dbReference>
<protein>
    <submittedName>
        <fullName evidence="2">Thioredoxin domain-containing protein</fullName>
    </submittedName>
</protein>
<dbReference type="SUPFAM" id="SSF52833">
    <property type="entry name" value="Thioredoxin-like"/>
    <property type="match status" value="1"/>
</dbReference>
<dbReference type="CDD" id="cd02955">
    <property type="entry name" value="SSP411"/>
    <property type="match status" value="1"/>
</dbReference>
<comment type="caution">
    <text evidence="2">The sequence shown here is derived from an EMBL/GenBank/DDBJ whole genome shotgun (WGS) entry which is preliminary data.</text>
</comment>
<organism evidence="2 3">
    <name type="scientific">Nitratireductor aquimarinus</name>
    <dbReference type="NCBI Taxonomy" id="889300"/>
    <lineage>
        <taxon>Bacteria</taxon>
        <taxon>Pseudomonadati</taxon>
        <taxon>Pseudomonadota</taxon>
        <taxon>Alphaproteobacteria</taxon>
        <taxon>Hyphomicrobiales</taxon>
        <taxon>Phyllobacteriaceae</taxon>
        <taxon>Nitratireductor</taxon>
    </lineage>
</organism>
<dbReference type="Pfam" id="PF03190">
    <property type="entry name" value="Thioredox_DsbH"/>
    <property type="match status" value="1"/>
</dbReference>
<dbReference type="Proteomes" id="UP001185659">
    <property type="component" value="Unassembled WGS sequence"/>
</dbReference>